<protein>
    <submittedName>
        <fullName evidence="2 3">Peptidyl-prolyl cis-trans isomerase</fullName>
    </submittedName>
</protein>
<keyword evidence="2" id="KW-0413">Isomerase</keyword>
<dbReference type="GO" id="GO:0016853">
    <property type="term" value="F:isomerase activity"/>
    <property type="evidence" value="ECO:0007669"/>
    <property type="project" value="UniProtKB-KW"/>
</dbReference>
<keyword evidence="4" id="KW-1185">Reference proteome</keyword>
<proteinExistence type="predicted"/>
<dbReference type="EMBL" id="KE525093">
    <property type="protein sequence ID" value="KFB41428.1"/>
    <property type="molecule type" value="Genomic_DNA"/>
</dbReference>
<dbReference type="Proteomes" id="UP000030765">
    <property type="component" value="Unassembled WGS sequence"/>
</dbReference>
<name>A0A084VTY4_ANOSI</name>
<gene>
    <name evidence="2" type="ORF">ZHAS_00009013</name>
</gene>
<evidence type="ECO:0000256" key="1">
    <source>
        <dbReference type="SAM" id="MobiDB-lite"/>
    </source>
</evidence>
<sequence length="130" mass="14279">MPPSFVAEWRSFVDLLHVPCHERRATPSAAAVRREIRSVADTLVLVLGPKQRLRWCISPLRLRIRVLAGPSSILSAKNPRNDRVRSPAKSRPVPPRGESAGNGNAIKKSISLDGSTTCKCGVHNRQKGLK</sequence>
<dbReference type="EMBL" id="ATLV01016556">
    <property type="status" value="NOT_ANNOTATED_CDS"/>
    <property type="molecule type" value="Genomic_DNA"/>
</dbReference>
<dbReference type="VEuPathDB" id="VectorBase:ASIC009013"/>
<evidence type="ECO:0000313" key="2">
    <source>
        <dbReference type="EMBL" id="KFB41428.1"/>
    </source>
</evidence>
<reference evidence="3" key="2">
    <citation type="submission" date="2020-05" db="UniProtKB">
        <authorList>
            <consortium name="EnsemblMetazoa"/>
        </authorList>
    </citation>
    <scope>IDENTIFICATION</scope>
</reference>
<organism evidence="2">
    <name type="scientific">Anopheles sinensis</name>
    <name type="common">Mosquito</name>
    <dbReference type="NCBI Taxonomy" id="74873"/>
    <lineage>
        <taxon>Eukaryota</taxon>
        <taxon>Metazoa</taxon>
        <taxon>Ecdysozoa</taxon>
        <taxon>Arthropoda</taxon>
        <taxon>Hexapoda</taxon>
        <taxon>Insecta</taxon>
        <taxon>Pterygota</taxon>
        <taxon>Neoptera</taxon>
        <taxon>Endopterygota</taxon>
        <taxon>Diptera</taxon>
        <taxon>Nematocera</taxon>
        <taxon>Culicoidea</taxon>
        <taxon>Culicidae</taxon>
        <taxon>Anophelinae</taxon>
        <taxon>Anopheles</taxon>
    </lineage>
</organism>
<feature type="region of interest" description="Disordered" evidence="1">
    <location>
        <begin position="73"/>
        <end position="130"/>
    </location>
</feature>
<evidence type="ECO:0000313" key="4">
    <source>
        <dbReference type="Proteomes" id="UP000030765"/>
    </source>
</evidence>
<accession>A0A084VTY4</accession>
<dbReference type="EnsemblMetazoa" id="ASIC009013-RA">
    <property type="protein sequence ID" value="ASIC009013-PA"/>
    <property type="gene ID" value="ASIC009013"/>
</dbReference>
<evidence type="ECO:0000313" key="3">
    <source>
        <dbReference type="EnsemblMetazoa" id="ASIC009013-PA"/>
    </source>
</evidence>
<dbReference type="AlphaFoldDB" id="A0A084VTY4"/>
<reference evidence="2 4" key="1">
    <citation type="journal article" date="2014" name="BMC Genomics">
        <title>Genome sequence of Anopheles sinensis provides insight into genetics basis of mosquito competence for malaria parasites.</title>
        <authorList>
            <person name="Zhou D."/>
            <person name="Zhang D."/>
            <person name="Ding G."/>
            <person name="Shi L."/>
            <person name="Hou Q."/>
            <person name="Ye Y."/>
            <person name="Xu Y."/>
            <person name="Zhou H."/>
            <person name="Xiong C."/>
            <person name="Li S."/>
            <person name="Yu J."/>
            <person name="Hong S."/>
            <person name="Yu X."/>
            <person name="Zou P."/>
            <person name="Chen C."/>
            <person name="Chang X."/>
            <person name="Wang W."/>
            <person name="Lv Y."/>
            <person name="Sun Y."/>
            <person name="Ma L."/>
            <person name="Shen B."/>
            <person name="Zhu C."/>
        </authorList>
    </citation>
    <scope>NUCLEOTIDE SEQUENCE [LARGE SCALE GENOMIC DNA]</scope>
</reference>